<gene>
    <name evidence="1" type="ORF">METZ01_LOCUS254443</name>
</gene>
<accession>A0A382IQQ1</accession>
<protein>
    <recommendedName>
        <fullName evidence="2">Leucine-rich repeat domain-containing protein</fullName>
    </recommendedName>
</protein>
<sequence length="77" mass="8981">TYLDLNRKGLSDIRPLSALVNLRQLYLRRNRLGDFLVVESLPFLNALYIRDNPALTKKMVRRAKGRMPNCVIVHNMK</sequence>
<dbReference type="InterPro" id="IPR032675">
    <property type="entry name" value="LRR_dom_sf"/>
</dbReference>
<dbReference type="SUPFAM" id="SSF52058">
    <property type="entry name" value="L domain-like"/>
    <property type="match status" value="1"/>
</dbReference>
<reference evidence="1" key="1">
    <citation type="submission" date="2018-05" db="EMBL/GenBank/DDBJ databases">
        <authorList>
            <person name="Lanie J.A."/>
            <person name="Ng W.-L."/>
            <person name="Kazmierczak K.M."/>
            <person name="Andrzejewski T.M."/>
            <person name="Davidsen T.M."/>
            <person name="Wayne K.J."/>
            <person name="Tettelin H."/>
            <person name="Glass J.I."/>
            <person name="Rusch D."/>
            <person name="Podicherti R."/>
            <person name="Tsui H.-C.T."/>
            <person name="Winkler M.E."/>
        </authorList>
    </citation>
    <scope>NUCLEOTIDE SEQUENCE</scope>
</reference>
<dbReference type="AlphaFoldDB" id="A0A382IQQ1"/>
<dbReference type="EMBL" id="UINC01068744">
    <property type="protein sequence ID" value="SVC01589.1"/>
    <property type="molecule type" value="Genomic_DNA"/>
</dbReference>
<name>A0A382IQQ1_9ZZZZ</name>
<organism evidence="1">
    <name type="scientific">marine metagenome</name>
    <dbReference type="NCBI Taxonomy" id="408172"/>
    <lineage>
        <taxon>unclassified sequences</taxon>
        <taxon>metagenomes</taxon>
        <taxon>ecological metagenomes</taxon>
    </lineage>
</organism>
<evidence type="ECO:0008006" key="2">
    <source>
        <dbReference type="Google" id="ProtNLM"/>
    </source>
</evidence>
<dbReference type="InterPro" id="IPR001611">
    <property type="entry name" value="Leu-rich_rpt"/>
</dbReference>
<proteinExistence type="predicted"/>
<evidence type="ECO:0000313" key="1">
    <source>
        <dbReference type="EMBL" id="SVC01589.1"/>
    </source>
</evidence>
<dbReference type="Gene3D" id="3.80.10.10">
    <property type="entry name" value="Ribonuclease Inhibitor"/>
    <property type="match status" value="1"/>
</dbReference>
<feature type="non-terminal residue" evidence="1">
    <location>
        <position position="1"/>
    </location>
</feature>
<dbReference type="PROSITE" id="PS51450">
    <property type="entry name" value="LRR"/>
    <property type="match status" value="1"/>
</dbReference>